<dbReference type="AlphaFoldDB" id="A0A2T4ICQ5"/>
<dbReference type="Pfam" id="PF02348">
    <property type="entry name" value="CTP_transf_3"/>
    <property type="match status" value="1"/>
</dbReference>
<dbReference type="RefSeq" id="WP_107494288.1">
    <property type="nucleotide sequence ID" value="NZ_PZKC01000012.1"/>
</dbReference>
<dbReference type="OrthoDB" id="9801052at2"/>
<name>A0A2T4ICQ5_9RHOO</name>
<sequence length="37" mass="4043">MKIVAIVQARMGSTRLPNKVMKAIGGVPKRRSACSMR</sequence>
<gene>
    <name evidence="1" type="ORF">C8261_13700</name>
</gene>
<accession>A0A2T4ICQ5</accession>
<dbReference type="Gene3D" id="3.90.550.10">
    <property type="entry name" value="Spore Coat Polysaccharide Biosynthesis Protein SpsA, Chain A"/>
    <property type="match status" value="1"/>
</dbReference>
<reference evidence="1 2" key="2">
    <citation type="submission" date="2018-04" db="EMBL/GenBank/DDBJ databases">
        <title>Thauera lacus sp. nov., isolated from an saline lake in Inner Mongolia, China.</title>
        <authorList>
            <person name="Liang Q.-Y."/>
        </authorList>
    </citation>
    <scope>NUCLEOTIDE SEQUENCE [LARGE SCALE GENOMIC DNA]</scope>
    <source>
        <strain evidence="1 2">D20</strain>
    </source>
</reference>
<reference evidence="1 2" key="1">
    <citation type="submission" date="2018-03" db="EMBL/GenBank/DDBJ databases">
        <authorList>
            <person name="Keele B.F."/>
        </authorList>
    </citation>
    <scope>NUCLEOTIDE SEQUENCE [LARGE SCALE GENOMIC DNA]</scope>
    <source>
        <strain evidence="1 2">D20</strain>
    </source>
</reference>
<evidence type="ECO:0000313" key="2">
    <source>
        <dbReference type="Proteomes" id="UP000241193"/>
    </source>
</evidence>
<dbReference type="InterPro" id="IPR003329">
    <property type="entry name" value="Cytidylyl_trans"/>
</dbReference>
<dbReference type="InterPro" id="IPR029044">
    <property type="entry name" value="Nucleotide-diphossugar_trans"/>
</dbReference>
<evidence type="ECO:0008006" key="3">
    <source>
        <dbReference type="Google" id="ProtNLM"/>
    </source>
</evidence>
<evidence type="ECO:0000313" key="1">
    <source>
        <dbReference type="EMBL" id="PTD95506.1"/>
    </source>
</evidence>
<dbReference type="EMBL" id="PZKC01000012">
    <property type="protein sequence ID" value="PTD95506.1"/>
    <property type="molecule type" value="Genomic_DNA"/>
</dbReference>
<dbReference type="SUPFAM" id="SSF53448">
    <property type="entry name" value="Nucleotide-diphospho-sugar transferases"/>
    <property type="match status" value="1"/>
</dbReference>
<protein>
    <recommendedName>
        <fullName evidence="3">Acylneuraminate cytidylyltransferase</fullName>
    </recommendedName>
</protein>
<dbReference type="Proteomes" id="UP000241193">
    <property type="component" value="Unassembled WGS sequence"/>
</dbReference>
<comment type="caution">
    <text evidence="1">The sequence shown here is derived from an EMBL/GenBank/DDBJ whole genome shotgun (WGS) entry which is preliminary data.</text>
</comment>
<keyword evidence="2" id="KW-1185">Reference proteome</keyword>
<organism evidence="1 2">
    <name type="scientific">Pseudothauera lacus</name>
    <dbReference type="NCBI Taxonomy" id="2136175"/>
    <lineage>
        <taxon>Bacteria</taxon>
        <taxon>Pseudomonadati</taxon>
        <taxon>Pseudomonadota</taxon>
        <taxon>Betaproteobacteria</taxon>
        <taxon>Rhodocyclales</taxon>
        <taxon>Zoogloeaceae</taxon>
        <taxon>Pseudothauera</taxon>
    </lineage>
</organism>
<proteinExistence type="predicted"/>